<proteinExistence type="predicted"/>
<name>A0A6C8GRX3_SALET</name>
<sequence length="37" mass="4636">MDILLIIFIKHQCPYLFDEIHWRIHHVMEFLFTHIAN</sequence>
<evidence type="ECO:0000313" key="2">
    <source>
        <dbReference type="Proteomes" id="UP000004906"/>
    </source>
</evidence>
<evidence type="ECO:0000313" key="1">
    <source>
        <dbReference type="EMBL" id="EHC41170.1"/>
    </source>
</evidence>
<comment type="caution">
    <text evidence="1">The sequence shown here is derived from an EMBL/GenBank/DDBJ whole genome shotgun (WGS) entry which is preliminary data.</text>
</comment>
<organism evidence="1 2">
    <name type="scientific">Salmonella enterica subsp. enterica serovar Adelaide str. A4-669</name>
    <dbReference type="NCBI Taxonomy" id="913063"/>
    <lineage>
        <taxon>Bacteria</taxon>
        <taxon>Pseudomonadati</taxon>
        <taxon>Pseudomonadota</taxon>
        <taxon>Gammaproteobacteria</taxon>
        <taxon>Enterobacterales</taxon>
        <taxon>Enterobacteriaceae</taxon>
        <taxon>Salmonella</taxon>
    </lineage>
</organism>
<protein>
    <submittedName>
        <fullName evidence="1">Uncharacterized protein</fullName>
    </submittedName>
</protein>
<accession>A0A6C8GRX3</accession>
<dbReference type="EMBL" id="AFCI01000196">
    <property type="protein sequence ID" value="EHC41170.1"/>
    <property type="molecule type" value="Genomic_DNA"/>
</dbReference>
<reference evidence="1 2" key="1">
    <citation type="journal article" date="2011" name="BMC Genomics">
        <title>Genome sequencing reveals diversification of virulence factor content and possible host adaptation in distinct subpopulations of Salmonella enterica.</title>
        <authorList>
            <person name="den Bakker H.C."/>
            <person name="Moreno Switt A.I."/>
            <person name="Govoni G."/>
            <person name="Cummings C.A."/>
            <person name="Ranieri M.L."/>
            <person name="Degoricija L."/>
            <person name="Hoelzer K."/>
            <person name="Rodriguez-Rivera L.D."/>
            <person name="Brown S."/>
            <person name="Bolchacova E."/>
            <person name="Furtado M.R."/>
            <person name="Wiedmann M."/>
        </authorList>
    </citation>
    <scope>NUCLEOTIDE SEQUENCE [LARGE SCALE GENOMIC DNA]</scope>
    <source>
        <strain evidence="1 2">A4-669</strain>
    </source>
</reference>
<gene>
    <name evidence="1" type="ORF">LTSEADE_0491</name>
</gene>
<dbReference type="Proteomes" id="UP000004906">
    <property type="component" value="Unassembled WGS sequence"/>
</dbReference>
<dbReference type="AlphaFoldDB" id="A0A6C8GRX3"/>